<sequence>MSEMTTIQVPKELRDRLAALRPGAKLADAIAMLFDSYEVRRNTDRLAFESRLAQARANTGARASGEAMARSLISLAEKAETQ</sequence>
<comment type="caution">
    <text evidence="1">The sequence shown here is derived from an EMBL/GenBank/DDBJ whole genome shotgun (WGS) entry which is preliminary data.</text>
</comment>
<dbReference type="Proteomes" id="UP000308349">
    <property type="component" value="Unassembled WGS sequence"/>
</dbReference>
<reference evidence="1 2" key="1">
    <citation type="submission" date="2019-05" db="EMBL/GenBank/DDBJ databases">
        <title>Genomes sequences of two Nocardia cyriacigeorgica environmental isolates, type strains Nocardia asteroides ATCC 19247 and Nocardia cyriacigeorgica DSM 44484.</title>
        <authorList>
            <person name="Vautrin F."/>
            <person name="Bergeron E."/>
            <person name="Dubost A."/>
            <person name="Abrouk D."/>
            <person name="Rodriguez Nava V."/>
            <person name="Pujic P."/>
        </authorList>
    </citation>
    <scope>NUCLEOTIDE SEQUENCE [LARGE SCALE GENOMIC DNA]</scope>
    <source>
        <strain evidence="1 2">EML 1456</strain>
    </source>
</reference>
<organism evidence="1 2">
    <name type="scientific">Nocardia cyriacigeorgica</name>
    <dbReference type="NCBI Taxonomy" id="135487"/>
    <lineage>
        <taxon>Bacteria</taxon>
        <taxon>Bacillati</taxon>
        <taxon>Actinomycetota</taxon>
        <taxon>Actinomycetes</taxon>
        <taxon>Mycobacteriales</taxon>
        <taxon>Nocardiaceae</taxon>
        <taxon>Nocardia</taxon>
    </lineage>
</organism>
<dbReference type="AlphaFoldDB" id="A0A5R8P6D9"/>
<dbReference type="RefSeq" id="WP_138458600.1">
    <property type="nucleotide sequence ID" value="NZ_VBUU01000039.1"/>
</dbReference>
<dbReference type="OrthoDB" id="5195446at2"/>
<proteinExistence type="predicted"/>
<dbReference type="EMBL" id="VBUU01000039">
    <property type="protein sequence ID" value="TLF97578.1"/>
    <property type="molecule type" value="Genomic_DNA"/>
</dbReference>
<name>A0A5R8P6D9_9NOCA</name>
<protein>
    <submittedName>
        <fullName evidence="1">Uncharacterized protein</fullName>
    </submittedName>
</protein>
<gene>
    <name evidence="1" type="ORF">FEK35_27115</name>
</gene>
<accession>A0A5R8P6D9</accession>
<evidence type="ECO:0000313" key="1">
    <source>
        <dbReference type="EMBL" id="TLF97578.1"/>
    </source>
</evidence>
<evidence type="ECO:0000313" key="2">
    <source>
        <dbReference type="Proteomes" id="UP000308349"/>
    </source>
</evidence>